<protein>
    <submittedName>
        <fullName evidence="2">Uncharacterized protein</fullName>
    </submittedName>
</protein>
<organism evidence="2 3">
    <name type="scientific">Thamnidium elegans</name>
    <dbReference type="NCBI Taxonomy" id="101142"/>
    <lineage>
        <taxon>Eukaryota</taxon>
        <taxon>Fungi</taxon>
        <taxon>Fungi incertae sedis</taxon>
        <taxon>Mucoromycota</taxon>
        <taxon>Mucoromycotina</taxon>
        <taxon>Mucoromycetes</taxon>
        <taxon>Mucorales</taxon>
        <taxon>Mucorineae</taxon>
        <taxon>Mucoraceae</taxon>
        <taxon>Thamnidium</taxon>
    </lineage>
</organism>
<evidence type="ECO:0000256" key="1">
    <source>
        <dbReference type="SAM" id="MobiDB-lite"/>
    </source>
</evidence>
<accession>A0A8H7SXB8</accession>
<sequence>MWKLSTWIISRSFHDKHWKKYLTDAEIREIEGFNTKNLPATLKDFVASVSESSDIISLKKYLHEGLECFASEWLKLFESGHVPITDLLEADMLRRVWIFLDILFDKSKINCSGSYWNEKDEKIKTVIDTLITSGLPVTINKIFGQSTTYIVDSYDDVSSFHVYKSSWCDRISRVLRSLNIAYSKSRPNWETIYEAIHDKCLGITRSYPQPSRASAIRADIVATSGTDNIADISTTSTSDTPNTTTTTKQNKLSSEDKQSIQNMFGNLNEDKMRKLSTETIVEKKMEEFTLSCSHKHPVHSMVLDTDDKHWKKYNFRPCLSNLAFGQDIWEDVLTCCLPISEWGTAVLNVAYTITKPKNYMTAPRVLRELTRVGIVLFKTKFTMALCDAPAGYVTRIIRTNPLQLPEEEDDVLNMLVPILKFAFEGRLLMEHTNLLIQRAPKEAELNLNDSPCYNVVSEKKKDTVTSDTIIIYTTIT</sequence>
<keyword evidence="3" id="KW-1185">Reference proteome</keyword>
<dbReference type="EMBL" id="JAEPRE010000024">
    <property type="protein sequence ID" value="KAG2235977.1"/>
    <property type="molecule type" value="Genomic_DNA"/>
</dbReference>
<feature type="compositionally biased region" description="Low complexity" evidence="1">
    <location>
        <begin position="232"/>
        <end position="247"/>
    </location>
</feature>
<name>A0A8H7SXB8_9FUNG</name>
<evidence type="ECO:0000313" key="2">
    <source>
        <dbReference type="EMBL" id="KAG2235977.1"/>
    </source>
</evidence>
<gene>
    <name evidence="2" type="ORF">INT48_004307</name>
</gene>
<reference evidence="2" key="1">
    <citation type="submission" date="2021-01" db="EMBL/GenBank/DDBJ databases">
        <title>Metabolic potential, ecology and presence of endohyphal bacteria is reflected in genomic diversity of Mucoromycotina.</title>
        <authorList>
            <person name="Muszewska A."/>
            <person name="Okrasinska A."/>
            <person name="Steczkiewicz K."/>
            <person name="Drgas O."/>
            <person name="Orlowska M."/>
            <person name="Perlinska-Lenart U."/>
            <person name="Aleksandrzak-Piekarczyk T."/>
            <person name="Szatraj K."/>
            <person name="Zielenkiewicz U."/>
            <person name="Pilsyk S."/>
            <person name="Malc E."/>
            <person name="Mieczkowski P."/>
            <person name="Kruszewska J.S."/>
            <person name="Biernat P."/>
            <person name="Pawlowska J."/>
        </authorList>
    </citation>
    <scope>NUCLEOTIDE SEQUENCE</scope>
    <source>
        <strain evidence="2">WA0000018081</strain>
    </source>
</reference>
<feature type="region of interest" description="Disordered" evidence="1">
    <location>
        <begin position="232"/>
        <end position="255"/>
    </location>
</feature>
<comment type="caution">
    <text evidence="2">The sequence shown here is derived from an EMBL/GenBank/DDBJ whole genome shotgun (WGS) entry which is preliminary data.</text>
</comment>
<dbReference type="Proteomes" id="UP000613177">
    <property type="component" value="Unassembled WGS sequence"/>
</dbReference>
<feature type="non-terminal residue" evidence="2">
    <location>
        <position position="1"/>
    </location>
</feature>
<evidence type="ECO:0000313" key="3">
    <source>
        <dbReference type="Proteomes" id="UP000613177"/>
    </source>
</evidence>
<dbReference type="AlphaFoldDB" id="A0A8H7SXB8"/>
<proteinExistence type="predicted"/>